<keyword evidence="4 10" id="KW-0812">Transmembrane</keyword>
<evidence type="ECO:0000256" key="4">
    <source>
        <dbReference type="ARBA" id="ARBA00022692"/>
    </source>
</evidence>
<dbReference type="AlphaFoldDB" id="A0AAN7V8S2"/>
<accession>A0AAN7V8S2</accession>
<keyword evidence="7 10" id="KW-1133">Transmembrane helix</keyword>
<dbReference type="GO" id="GO:0008320">
    <property type="term" value="F:protein transmembrane transporter activity"/>
    <property type="evidence" value="ECO:0007669"/>
    <property type="project" value="TreeGrafter"/>
</dbReference>
<dbReference type="GO" id="GO:0030943">
    <property type="term" value="F:mitochondrion targeting sequence binding"/>
    <property type="evidence" value="ECO:0007669"/>
    <property type="project" value="TreeGrafter"/>
</dbReference>
<evidence type="ECO:0000256" key="10">
    <source>
        <dbReference type="SAM" id="Phobius"/>
    </source>
</evidence>
<feature type="transmembrane region" description="Helical" evidence="10">
    <location>
        <begin position="6"/>
        <end position="25"/>
    </location>
</feature>
<evidence type="ECO:0000256" key="1">
    <source>
        <dbReference type="ARBA" id="ARBA00004572"/>
    </source>
</evidence>
<dbReference type="PRINTS" id="PR00351">
    <property type="entry name" value="OM20RECEPTOR"/>
</dbReference>
<dbReference type="GO" id="GO:0005742">
    <property type="term" value="C:mitochondrial outer membrane translocase complex"/>
    <property type="evidence" value="ECO:0007669"/>
    <property type="project" value="InterPro"/>
</dbReference>
<dbReference type="GO" id="GO:0016031">
    <property type="term" value="P:tRNA import into mitochondrion"/>
    <property type="evidence" value="ECO:0007669"/>
    <property type="project" value="TreeGrafter"/>
</dbReference>
<dbReference type="SUPFAM" id="SSF47157">
    <property type="entry name" value="Mitochondrial import receptor subunit Tom20"/>
    <property type="match status" value="1"/>
</dbReference>
<evidence type="ECO:0000313" key="11">
    <source>
        <dbReference type="EMBL" id="KAK5642358.1"/>
    </source>
</evidence>
<name>A0AAN7V8S2_9COLE</name>
<organism evidence="11 12">
    <name type="scientific">Pyrocoelia pectoralis</name>
    <dbReference type="NCBI Taxonomy" id="417401"/>
    <lineage>
        <taxon>Eukaryota</taxon>
        <taxon>Metazoa</taxon>
        <taxon>Ecdysozoa</taxon>
        <taxon>Arthropoda</taxon>
        <taxon>Hexapoda</taxon>
        <taxon>Insecta</taxon>
        <taxon>Pterygota</taxon>
        <taxon>Neoptera</taxon>
        <taxon>Endopterygota</taxon>
        <taxon>Coleoptera</taxon>
        <taxon>Polyphaga</taxon>
        <taxon>Elateriformia</taxon>
        <taxon>Elateroidea</taxon>
        <taxon>Lampyridae</taxon>
        <taxon>Lampyrinae</taxon>
        <taxon>Pyrocoelia</taxon>
    </lineage>
</organism>
<reference evidence="11 12" key="1">
    <citation type="journal article" date="2024" name="Insects">
        <title>An Improved Chromosome-Level Genome Assembly of the Firefly Pyrocoelia pectoralis.</title>
        <authorList>
            <person name="Fu X."/>
            <person name="Meyer-Rochow V.B."/>
            <person name="Ballantyne L."/>
            <person name="Zhu X."/>
        </authorList>
    </citation>
    <scope>NUCLEOTIDE SEQUENCE [LARGE SCALE GENOMIC DNA]</scope>
    <source>
        <strain evidence="11">XCY_ONT2</strain>
    </source>
</reference>
<dbReference type="InterPro" id="IPR002056">
    <property type="entry name" value="MAS20"/>
</dbReference>
<evidence type="ECO:0000256" key="2">
    <source>
        <dbReference type="ARBA" id="ARBA00005792"/>
    </source>
</evidence>
<keyword evidence="12" id="KW-1185">Reference proteome</keyword>
<dbReference type="InterPro" id="IPR023392">
    <property type="entry name" value="Tom20_dom_sf"/>
</dbReference>
<sequence>MNGVQFFFASTVFCGAFLVICLYFDKHRHEDPHFRKKLKVKRRKPLTNNEKGPEILNVDEIQDKEAVILKEIQSAETFMTAGDYQNAVVHFANAIACCVDPYNLLSALKRSLPHEVYVNLVETLEKGFGDQMVKLQNNAEISTLLDNKITELCIRNKNS</sequence>
<dbReference type="PANTHER" id="PTHR12430">
    <property type="entry name" value="MITOCHONDRIAL IMPORT RECEPTOR SUBUNIT TOM20"/>
    <property type="match status" value="1"/>
</dbReference>
<evidence type="ECO:0000256" key="9">
    <source>
        <dbReference type="ARBA" id="ARBA00023136"/>
    </source>
</evidence>
<dbReference type="PANTHER" id="PTHR12430:SF0">
    <property type="entry name" value="TRANSLOCASE OF OUTER MITOCHONDRIAL MEMBRANE 20"/>
    <property type="match status" value="1"/>
</dbReference>
<proteinExistence type="inferred from homology"/>
<dbReference type="GO" id="GO:0030150">
    <property type="term" value="P:protein import into mitochondrial matrix"/>
    <property type="evidence" value="ECO:0007669"/>
    <property type="project" value="TreeGrafter"/>
</dbReference>
<dbReference type="GO" id="GO:0006886">
    <property type="term" value="P:intracellular protein transport"/>
    <property type="evidence" value="ECO:0007669"/>
    <property type="project" value="InterPro"/>
</dbReference>
<evidence type="ECO:0008006" key="13">
    <source>
        <dbReference type="Google" id="ProtNLM"/>
    </source>
</evidence>
<dbReference type="EMBL" id="JAVRBK010000006">
    <property type="protein sequence ID" value="KAK5642358.1"/>
    <property type="molecule type" value="Genomic_DNA"/>
</dbReference>
<comment type="similarity">
    <text evidence="2">Belongs to the Tom20 family.</text>
</comment>
<dbReference type="InterPro" id="IPR022422">
    <property type="entry name" value="MAS20_rcpt_metazoan"/>
</dbReference>
<dbReference type="PRINTS" id="PR01989">
    <property type="entry name" value="EUOM20RECPTR"/>
</dbReference>
<dbReference type="Pfam" id="PF02064">
    <property type="entry name" value="MAS20"/>
    <property type="match status" value="1"/>
</dbReference>
<keyword evidence="8" id="KW-0496">Mitochondrion</keyword>
<comment type="subcellular location">
    <subcellularLocation>
        <location evidence="1">Mitochondrion outer membrane</location>
        <topology evidence="1">Single-pass membrane protein</topology>
    </subcellularLocation>
</comment>
<dbReference type="Proteomes" id="UP001329430">
    <property type="component" value="Chromosome 6"/>
</dbReference>
<protein>
    <recommendedName>
        <fullName evidence="13">Mitochondrial import receptor subunit TOM20</fullName>
    </recommendedName>
</protein>
<keyword evidence="3" id="KW-0813">Transport</keyword>
<evidence type="ECO:0000256" key="6">
    <source>
        <dbReference type="ARBA" id="ARBA00022927"/>
    </source>
</evidence>
<evidence type="ECO:0000256" key="8">
    <source>
        <dbReference type="ARBA" id="ARBA00023128"/>
    </source>
</evidence>
<keyword evidence="6" id="KW-0653">Protein transport</keyword>
<comment type="caution">
    <text evidence="11">The sequence shown here is derived from an EMBL/GenBank/DDBJ whole genome shotgun (WGS) entry which is preliminary data.</text>
</comment>
<evidence type="ECO:0000256" key="3">
    <source>
        <dbReference type="ARBA" id="ARBA00022448"/>
    </source>
</evidence>
<evidence type="ECO:0000256" key="5">
    <source>
        <dbReference type="ARBA" id="ARBA00022787"/>
    </source>
</evidence>
<keyword evidence="5" id="KW-1000">Mitochondrion outer membrane</keyword>
<gene>
    <name evidence="11" type="ORF">RI129_008525</name>
</gene>
<keyword evidence="9 10" id="KW-0472">Membrane</keyword>
<evidence type="ECO:0000256" key="7">
    <source>
        <dbReference type="ARBA" id="ARBA00022989"/>
    </source>
</evidence>
<dbReference type="Gene3D" id="1.20.960.10">
    <property type="entry name" value="Mitochondrial outer membrane translocase complex, subunit Tom20 domain"/>
    <property type="match status" value="1"/>
</dbReference>
<dbReference type="GO" id="GO:0006605">
    <property type="term" value="P:protein targeting"/>
    <property type="evidence" value="ECO:0007669"/>
    <property type="project" value="InterPro"/>
</dbReference>
<evidence type="ECO:0000313" key="12">
    <source>
        <dbReference type="Proteomes" id="UP001329430"/>
    </source>
</evidence>